<dbReference type="SUPFAM" id="SSF90123">
    <property type="entry name" value="ABC transporter transmembrane region"/>
    <property type="match status" value="2"/>
</dbReference>
<dbReference type="RefSeq" id="XP_031568469.1">
    <property type="nucleotide sequence ID" value="XM_031712609.1"/>
</dbReference>
<dbReference type="PROSITE" id="PS00211">
    <property type="entry name" value="ABC_TRANSPORTER_1"/>
    <property type="match status" value="2"/>
</dbReference>
<dbReference type="CDD" id="cd18595">
    <property type="entry name" value="ABC_6TM_MRP1_2_3_6_D1_like"/>
    <property type="match status" value="1"/>
</dbReference>
<feature type="domain" description="ABC transporter" evidence="18">
    <location>
        <begin position="557"/>
        <end position="781"/>
    </location>
</feature>
<evidence type="ECO:0000313" key="21">
    <source>
        <dbReference type="RefSeq" id="XP_031568469.1"/>
    </source>
</evidence>
<feature type="transmembrane region" description="Helical" evidence="16">
    <location>
        <begin position="1232"/>
        <end position="1250"/>
    </location>
</feature>
<dbReference type="Gene3D" id="1.20.1560.10">
    <property type="entry name" value="ABC transporter type 1, transmembrane domain"/>
    <property type="match status" value="2"/>
</dbReference>
<feature type="domain" description="ABC transmembrane type-1" evidence="19">
    <location>
        <begin position="243"/>
        <end position="522"/>
    </location>
</feature>
<dbReference type="GO" id="GO:0016887">
    <property type="term" value="F:ATP hydrolysis activity"/>
    <property type="evidence" value="ECO:0007669"/>
    <property type="project" value="InterPro"/>
</dbReference>
<dbReference type="PANTHER" id="PTHR24223">
    <property type="entry name" value="ATP-BINDING CASSETTE SUB-FAMILY C"/>
    <property type="match status" value="1"/>
</dbReference>
<dbReference type="GO" id="GO:0005524">
    <property type="term" value="F:ATP binding"/>
    <property type="evidence" value="ECO:0007669"/>
    <property type="project" value="UniProtKB-KW"/>
</dbReference>
<dbReference type="PROSITE" id="PS50929">
    <property type="entry name" value="ABC_TM1F"/>
    <property type="match status" value="2"/>
</dbReference>
<keyword evidence="20" id="KW-1185">Reference proteome</keyword>
<evidence type="ECO:0000256" key="16">
    <source>
        <dbReference type="SAM" id="Phobius"/>
    </source>
</evidence>
<dbReference type="Proteomes" id="UP000515163">
    <property type="component" value="Unplaced"/>
</dbReference>
<organism evidence="20 21">
    <name type="scientific">Actinia tenebrosa</name>
    <name type="common">Australian red waratah sea anemone</name>
    <dbReference type="NCBI Taxonomy" id="6105"/>
    <lineage>
        <taxon>Eukaryota</taxon>
        <taxon>Metazoa</taxon>
        <taxon>Cnidaria</taxon>
        <taxon>Anthozoa</taxon>
        <taxon>Hexacorallia</taxon>
        <taxon>Actiniaria</taxon>
        <taxon>Actiniidae</taxon>
        <taxon>Actinia</taxon>
    </lineage>
</organism>
<dbReference type="FunFam" id="3.40.50.300:FF:000293">
    <property type="entry name" value="ATP binding cassette subfamily C member 1"/>
    <property type="match status" value="1"/>
</dbReference>
<feature type="transmembrane region" description="Helical" evidence="16">
    <location>
        <begin position="1000"/>
        <end position="1025"/>
    </location>
</feature>
<dbReference type="KEGG" id="aten:116303132"/>
<dbReference type="PROSITE" id="PS50002">
    <property type="entry name" value="SH3"/>
    <property type="match status" value="1"/>
</dbReference>
<keyword evidence="11 16" id="KW-0472">Membrane</keyword>
<dbReference type="OrthoDB" id="6500128at2759"/>
<evidence type="ECO:0000256" key="3">
    <source>
        <dbReference type="ARBA" id="ARBA00022443"/>
    </source>
</evidence>
<dbReference type="FunFam" id="3.40.50.300:FF:000074">
    <property type="entry name" value="Multidrug resistance-associated protein 5 isoform 1"/>
    <property type="match status" value="1"/>
</dbReference>
<feature type="domain" description="SH3" evidence="17">
    <location>
        <begin position="6"/>
        <end position="84"/>
    </location>
</feature>
<dbReference type="Pfam" id="PF00664">
    <property type="entry name" value="ABC_membrane"/>
    <property type="match status" value="2"/>
</dbReference>
<dbReference type="PROSITE" id="PS50893">
    <property type="entry name" value="ABC_TRANSPORTER_2"/>
    <property type="match status" value="2"/>
</dbReference>
<dbReference type="GO" id="GO:0015431">
    <property type="term" value="F:ABC-type glutathione S-conjugate transporter activity"/>
    <property type="evidence" value="ECO:0007669"/>
    <property type="project" value="UniProtKB-EC"/>
</dbReference>
<comment type="catalytic activity">
    <reaction evidence="13">
        <text>leukotriene C4(in) + ATP + H2O = leukotriene C4(out) + ADP + phosphate + H(+)</text>
        <dbReference type="Rhea" id="RHEA:38963"/>
        <dbReference type="ChEBI" id="CHEBI:15377"/>
        <dbReference type="ChEBI" id="CHEBI:15378"/>
        <dbReference type="ChEBI" id="CHEBI:30616"/>
        <dbReference type="ChEBI" id="CHEBI:43474"/>
        <dbReference type="ChEBI" id="CHEBI:57973"/>
        <dbReference type="ChEBI" id="CHEBI:456216"/>
    </reaction>
    <physiologicalReaction direction="left-to-right" evidence="13">
        <dbReference type="Rhea" id="RHEA:38964"/>
    </physiologicalReaction>
</comment>
<proteinExistence type="inferred from homology"/>
<feature type="transmembrane region" description="Helical" evidence="16">
    <location>
        <begin position="492"/>
        <end position="510"/>
    </location>
</feature>
<name>A0A6P8INL7_ACTTE</name>
<feature type="compositionally biased region" description="Acidic residues" evidence="15">
    <location>
        <begin position="943"/>
        <end position="956"/>
    </location>
</feature>
<feature type="transmembrane region" description="Helical" evidence="16">
    <location>
        <begin position="1143"/>
        <end position="1163"/>
    </location>
</feature>
<dbReference type="InterPro" id="IPR050173">
    <property type="entry name" value="ABC_transporter_C-like"/>
</dbReference>
<dbReference type="FunCoup" id="A0A6P8INL7">
    <property type="interactions" value="1138"/>
</dbReference>
<dbReference type="GO" id="GO:0005774">
    <property type="term" value="C:vacuolar membrane"/>
    <property type="evidence" value="ECO:0007669"/>
    <property type="project" value="UniProtKB-SubCell"/>
</dbReference>
<dbReference type="FunFam" id="1.20.1560.10:FF:000001">
    <property type="entry name" value="ATP-binding cassette subfamily C member 1"/>
    <property type="match status" value="1"/>
</dbReference>
<dbReference type="InterPro" id="IPR003593">
    <property type="entry name" value="AAA+_ATPase"/>
</dbReference>
<evidence type="ECO:0000256" key="14">
    <source>
        <dbReference type="PROSITE-ProRule" id="PRU00192"/>
    </source>
</evidence>
<feature type="domain" description="ABC transmembrane type-1" evidence="19">
    <location>
        <begin position="1000"/>
        <end position="1285"/>
    </location>
</feature>
<keyword evidence="10 16" id="KW-1133">Transmembrane helix</keyword>
<dbReference type="CDD" id="cd03244">
    <property type="entry name" value="ABCC_MRP_domain2"/>
    <property type="match status" value="1"/>
</dbReference>
<evidence type="ECO:0000256" key="2">
    <source>
        <dbReference type="ARBA" id="ARBA00009726"/>
    </source>
</evidence>
<sequence length="1561" mass="174066">MALTEESTFYILALCDYDPVHGGGSKVEESINEAPSSAFQLSFTCGQTFEVVGSDIINWWLYVKGVSGQDEGYIPSVCFAPLRKDISAEEIQELVEGGTLLMSHINTDVDLRFFPDAPNPKLMGTERCPEETANILSKITFWWLNSLIMKGYRKPLETQDLWLLSEHNKSSKIVPKLQQEWKKEQSKSKKSKKYKVQTDTETAHLNMETEEVAVTFPSSSEKNRYRPSLVKALVRVFLPFFSISILLKLVSDMLIFVQPQLLKVLIEHAEDKSSPDWKGYVYVLAMVLVAIIQYTFSQHSIHVMFVAGMRVGIAILGIVYSKALQLCNSSRNCSTAGEILNLMSVDSQRLVQLVYSLNQVWSTPLQVCIAIYFLYITMGASTLAGVAVLLLLIPINILVTRFQRRLQVKQLQYKDARVKLISEALSGVKVLKLYAWEESFIEKILEVRRQEIQYQKHSMYLTCTLFFFNSSAPMLVSLATFCVYTLSGNELTATKAFVAISLFNILRFPLSVFSRVVGNIIQAQVSLARLNDFLNLEEKDPENVLHVMPEHVHAQAVHVENGTFSWEQNGQPVLENINLNITSGSLVAVVGQVGCGKSSLLSALLGETEKLDGMVYVKGTTAYVPQQAWIQNATVQENVLFGKMMDTRRYKEVIRACALQPDLKVLPAGDLTEIGEKGINLSGGQKQRVSLARAVYFNADVYLLDDPLSAVDSHVGKHIFDKVLGPTGLIQDKTRILVTHRLQYLQHCDQIVVLQNGKISEIGTYNELVANQGAFAEFLNTYKNGNGNGNGKGFAGTAGKHEADSNVGKTPRSSQAKAGANTLKLPGFKEVELSARKVTSFHHLNMSGSHHDIGQTRGSRAKSETNLATNLTHRDPLLTRRRETRSPQHHSKASVPRMVLSMEGLVSCPCEADFASNVCDLGELESSEDDVVVSADAKKVEVKEDEEEEEEGEEADDKSKLTRISPRMRDEKKGLGRTTTVERAQTGRVKCSDVQAYSKAFGLVLFLVCLFLIFISEAFIVSSRIWLADWSTANITTTNTRDMYIGVYGGLGLSQAVALLLGGFLLSNGATRASRGLHNHLLLNVLRSPMSFFETTPLGRIVNRFSKDTYMIDDGIPRTLMMFFRMCLGVVGTIFVISYSTPLFLACVVPLLGLYIFVQRVYIGSSRQLRRIESVTRSPVYGHFFETITGTNVIRAYAQQKRFLLDHHYKVDATHMANYPYICSNRWLGLRLEFIGALILLFAALFAVLYRDSLPAGLVGLSVAIALQITGVLTWLVRMSSELETNIVAVERVKEYSQTPTEAPWIIPGYRPPLEWPQEGNIDVDGLGLRYRNGQPFVLHNVSCQIDGGEKVGIVGRTGAGKSTLSMALFRILECNMGKIIIDNIDISKIGLHDLRTRITIIPQDPILFSGTIRMNLDPFNHHDDEELWRVLEVVHLKSYVSGLQDGLQYTVQEGGDNLSVGQCQLVCLARALLRKSKILVLDEATAAIDMETDELIQQTIRTEFADQTVLTIAHRLNTIMDYDRIMVLEHGSVVEFDTPAALLTRKKVFYDMAKDAGLTL</sequence>
<evidence type="ECO:0000256" key="4">
    <source>
        <dbReference type="ARBA" id="ARBA00022448"/>
    </source>
</evidence>
<dbReference type="GO" id="GO:0000323">
    <property type="term" value="C:lytic vacuole"/>
    <property type="evidence" value="ECO:0007669"/>
    <property type="project" value="UniProtKB-ARBA"/>
</dbReference>
<feature type="transmembrane region" description="Helical" evidence="16">
    <location>
        <begin position="458"/>
        <end position="486"/>
    </location>
</feature>
<evidence type="ECO:0000256" key="8">
    <source>
        <dbReference type="ARBA" id="ARBA00022741"/>
    </source>
</evidence>
<keyword evidence="8" id="KW-0547">Nucleotide-binding</keyword>
<evidence type="ECO:0000259" key="19">
    <source>
        <dbReference type="PROSITE" id="PS50929"/>
    </source>
</evidence>
<dbReference type="FunFam" id="1.20.1560.10:FF:000020">
    <property type="entry name" value="ABC metal ion transporter"/>
    <property type="match status" value="1"/>
</dbReference>
<keyword evidence="3 14" id="KW-0728">SH3 domain</keyword>
<comment type="similarity">
    <text evidence="2">Belongs to the ABC transporter superfamily. ABCC family. Conjugate transporter (TC 3.A.1.208) subfamily.</text>
</comment>
<feature type="region of interest" description="Disordered" evidence="15">
    <location>
        <begin position="794"/>
        <end position="819"/>
    </location>
</feature>
<keyword evidence="5" id="KW-0926">Vacuole</keyword>
<evidence type="ECO:0000256" key="6">
    <source>
        <dbReference type="ARBA" id="ARBA00022692"/>
    </source>
</evidence>
<feature type="region of interest" description="Disordered" evidence="15">
    <location>
        <begin position="845"/>
        <end position="895"/>
    </location>
</feature>
<feature type="transmembrane region" description="Helical" evidence="16">
    <location>
        <begin position="1120"/>
        <end position="1137"/>
    </location>
</feature>
<feature type="transmembrane region" description="Helical" evidence="16">
    <location>
        <begin position="369"/>
        <end position="399"/>
    </location>
</feature>
<evidence type="ECO:0000256" key="11">
    <source>
        <dbReference type="ARBA" id="ARBA00023136"/>
    </source>
</evidence>
<dbReference type="GeneID" id="116303132"/>
<comment type="subcellular location">
    <subcellularLocation>
        <location evidence="1">Vacuole membrane</location>
        <topology evidence="1">Multi-pass membrane protein</topology>
    </subcellularLocation>
</comment>
<dbReference type="InterPro" id="IPR003439">
    <property type="entry name" value="ABC_transporter-like_ATP-bd"/>
</dbReference>
<gene>
    <name evidence="21" type="primary">LOC116303132</name>
</gene>
<evidence type="ECO:0000256" key="7">
    <source>
        <dbReference type="ARBA" id="ARBA00022737"/>
    </source>
</evidence>
<feature type="compositionally biased region" description="Basic and acidic residues" evidence="15">
    <location>
        <begin position="872"/>
        <end position="886"/>
    </location>
</feature>
<dbReference type="CDD" id="cd03250">
    <property type="entry name" value="ABCC_MRP_domain1"/>
    <property type="match status" value="1"/>
</dbReference>
<feature type="transmembrane region" description="Helical" evidence="16">
    <location>
        <begin position="277"/>
        <end position="296"/>
    </location>
</feature>
<dbReference type="EC" id="7.6.2.3" evidence="12"/>
<dbReference type="InParanoid" id="A0A6P8INL7"/>
<feature type="compositionally biased region" description="Polar residues" evidence="15">
    <location>
        <begin position="807"/>
        <end position="816"/>
    </location>
</feature>
<evidence type="ECO:0000256" key="1">
    <source>
        <dbReference type="ARBA" id="ARBA00004128"/>
    </source>
</evidence>
<feature type="transmembrane region" description="Helical" evidence="16">
    <location>
        <begin position="1045"/>
        <end position="1066"/>
    </location>
</feature>
<evidence type="ECO:0000256" key="13">
    <source>
        <dbReference type="ARBA" id="ARBA00047523"/>
    </source>
</evidence>
<protein>
    <recommendedName>
        <fullName evidence="12">ABC-type glutathione-S-conjugate transporter</fullName>
        <ecNumber evidence="12">7.6.2.3</ecNumber>
    </recommendedName>
</protein>
<evidence type="ECO:0000256" key="10">
    <source>
        <dbReference type="ARBA" id="ARBA00022989"/>
    </source>
</evidence>
<dbReference type="SMART" id="SM00382">
    <property type="entry name" value="AAA"/>
    <property type="match status" value="2"/>
</dbReference>
<feature type="transmembrane region" description="Helical" evidence="16">
    <location>
        <begin position="303"/>
        <end position="321"/>
    </location>
</feature>
<dbReference type="PANTHER" id="PTHR24223:SF443">
    <property type="entry name" value="MULTIDRUG-RESISTANCE LIKE PROTEIN 1, ISOFORM I"/>
    <property type="match status" value="1"/>
</dbReference>
<evidence type="ECO:0000256" key="5">
    <source>
        <dbReference type="ARBA" id="ARBA00022554"/>
    </source>
</evidence>
<dbReference type="InterPro" id="IPR017871">
    <property type="entry name" value="ABC_transporter-like_CS"/>
</dbReference>
<evidence type="ECO:0000259" key="18">
    <source>
        <dbReference type="PROSITE" id="PS50893"/>
    </source>
</evidence>
<dbReference type="InterPro" id="IPR011527">
    <property type="entry name" value="ABC1_TM_dom"/>
</dbReference>
<dbReference type="InterPro" id="IPR027417">
    <property type="entry name" value="P-loop_NTPase"/>
</dbReference>
<feature type="domain" description="ABC transporter" evidence="18">
    <location>
        <begin position="1322"/>
        <end position="1556"/>
    </location>
</feature>
<keyword evidence="7" id="KW-0677">Repeat</keyword>
<keyword evidence="9" id="KW-0067">ATP-binding</keyword>
<evidence type="ECO:0000259" key="17">
    <source>
        <dbReference type="PROSITE" id="PS50002"/>
    </source>
</evidence>
<evidence type="ECO:0000256" key="9">
    <source>
        <dbReference type="ARBA" id="ARBA00022840"/>
    </source>
</evidence>
<keyword evidence="4" id="KW-0813">Transport</keyword>
<dbReference type="SUPFAM" id="SSF52540">
    <property type="entry name" value="P-loop containing nucleoside triphosphate hydrolases"/>
    <property type="match status" value="2"/>
</dbReference>
<feature type="transmembrane region" description="Helical" evidence="16">
    <location>
        <begin position="232"/>
        <end position="257"/>
    </location>
</feature>
<accession>A0A6P8INL7</accession>
<feature type="transmembrane region" description="Helical" evidence="16">
    <location>
        <begin position="1256"/>
        <end position="1277"/>
    </location>
</feature>
<dbReference type="Pfam" id="PF00005">
    <property type="entry name" value="ABC_tran"/>
    <property type="match status" value="2"/>
</dbReference>
<keyword evidence="6 16" id="KW-0812">Transmembrane</keyword>
<feature type="region of interest" description="Disordered" evidence="15">
    <location>
        <begin position="939"/>
        <end position="979"/>
    </location>
</feature>
<evidence type="ECO:0000256" key="15">
    <source>
        <dbReference type="SAM" id="MobiDB-lite"/>
    </source>
</evidence>
<dbReference type="Gene3D" id="3.40.50.300">
    <property type="entry name" value="P-loop containing nucleotide triphosphate hydrolases"/>
    <property type="match status" value="2"/>
</dbReference>
<dbReference type="InterPro" id="IPR036640">
    <property type="entry name" value="ABC1_TM_sf"/>
</dbReference>
<evidence type="ECO:0000313" key="20">
    <source>
        <dbReference type="Proteomes" id="UP000515163"/>
    </source>
</evidence>
<dbReference type="InterPro" id="IPR001452">
    <property type="entry name" value="SH3_domain"/>
</dbReference>
<dbReference type="CDD" id="cd18603">
    <property type="entry name" value="ABC_6TM_MRP1_2_3_6_D2_like"/>
    <property type="match status" value="1"/>
</dbReference>
<reference evidence="21" key="1">
    <citation type="submission" date="2025-08" db="UniProtKB">
        <authorList>
            <consortium name="RefSeq"/>
        </authorList>
    </citation>
    <scope>IDENTIFICATION</scope>
    <source>
        <tissue evidence="21">Tentacle</tissue>
    </source>
</reference>
<evidence type="ECO:0000256" key="12">
    <source>
        <dbReference type="ARBA" id="ARBA00024220"/>
    </source>
</evidence>